<dbReference type="OrthoDB" id="105333at2157"/>
<dbReference type="eggNOG" id="arCOG02102">
    <property type="taxonomic scope" value="Archaea"/>
</dbReference>
<dbReference type="PANTHER" id="PTHR43151">
    <property type="entry name" value="FEOA FAMILY PROTEIN"/>
    <property type="match status" value="1"/>
</dbReference>
<dbReference type="HOGENOM" id="CLU_150646_6_3_2"/>
<dbReference type="InterPro" id="IPR008988">
    <property type="entry name" value="Transcriptional_repressor_C"/>
</dbReference>
<dbReference type="PANTHER" id="PTHR43151:SF1">
    <property type="entry name" value="SSR2333 PROTEIN"/>
    <property type="match status" value="1"/>
</dbReference>
<dbReference type="EMBL" id="CP002363">
    <property type="protein sequence ID" value="ADV64530.1"/>
    <property type="molecule type" value="Genomic_DNA"/>
</dbReference>
<dbReference type="Pfam" id="PF04023">
    <property type="entry name" value="FeoA"/>
    <property type="match status" value="1"/>
</dbReference>
<name>E8R7N5_DESM0</name>
<keyword evidence="4" id="KW-1185">Reference proteome</keyword>
<evidence type="ECO:0000313" key="3">
    <source>
        <dbReference type="EMBL" id="ADV64530.1"/>
    </source>
</evidence>
<dbReference type="InterPro" id="IPR007167">
    <property type="entry name" value="Fe-transptr_FeoA-like"/>
</dbReference>
<dbReference type="RefSeq" id="WP_013561752.1">
    <property type="nucleotide sequence ID" value="NC_014961.1"/>
</dbReference>
<sequence length="80" mass="8718">METTLDSAPPGSRVRISSILHHGGWVHRLYQLGVFPGVIVEVVHNEGRGPVVIRVNGSEVVLGKGLARRIVVEQLREETG</sequence>
<proteinExistence type="predicted"/>
<evidence type="ECO:0000313" key="4">
    <source>
        <dbReference type="Proteomes" id="UP000001068"/>
    </source>
</evidence>
<reference evidence="3 4" key="2">
    <citation type="journal article" date="2011" name="Stand. Genomic Sci.">
        <title>Complete genome sequence of Desulfurococcus mucosus type strain (O7/1).</title>
        <authorList>
            <person name="Wirth R."/>
            <person name="Chertkov O."/>
            <person name="Held B."/>
            <person name="Lapidus A."/>
            <person name="Nolan M."/>
            <person name="Lucas S."/>
            <person name="Hammon N."/>
            <person name="Deshpande S."/>
            <person name="Cheng J.F."/>
            <person name="Tapia R."/>
            <person name="Han C."/>
            <person name="Goodwin L."/>
            <person name="Pitluck S."/>
            <person name="Liolios K."/>
            <person name="Ioanna P."/>
            <person name="Ivanova N."/>
            <person name="Mavromatis K."/>
            <person name="Mikhailova N."/>
            <person name="Pati A."/>
            <person name="Chen A."/>
            <person name="Palaniappan K."/>
            <person name="Land M."/>
            <person name="Hauser L."/>
            <person name="Chang Y.J."/>
            <person name="Jeffries C.D."/>
            <person name="Bilek Y."/>
            <person name="Hader T."/>
            <person name="Rohde M."/>
            <person name="Spring S."/>
            <person name="Sikorski J."/>
            <person name="Goker M."/>
            <person name="Woyke T."/>
            <person name="Bristow J."/>
            <person name="Eisen J.A."/>
            <person name="Markowitz V."/>
            <person name="Hugenholtz P."/>
            <person name="Kyrpides N.C."/>
            <person name="Klenk H.P."/>
        </authorList>
    </citation>
    <scope>NUCLEOTIDE SEQUENCE [LARGE SCALE GENOMIC DNA]</scope>
    <source>
        <strain evidence="4">ATCC 35584 / DSM 2162 / JCM 9187 / O7/1</strain>
    </source>
</reference>
<dbReference type="STRING" id="765177.Desmu_0211"/>
<evidence type="ECO:0000256" key="1">
    <source>
        <dbReference type="ARBA" id="ARBA00023004"/>
    </source>
</evidence>
<dbReference type="AlphaFoldDB" id="E8R7N5"/>
<accession>E8R7N5</accession>
<dbReference type="InterPro" id="IPR038157">
    <property type="entry name" value="FeoA_core_dom"/>
</dbReference>
<gene>
    <name evidence="3" type="ordered locus">Desmu_0211</name>
</gene>
<keyword evidence="1" id="KW-0408">Iron</keyword>
<dbReference type="GO" id="GO:0046914">
    <property type="term" value="F:transition metal ion binding"/>
    <property type="evidence" value="ECO:0007669"/>
    <property type="project" value="InterPro"/>
</dbReference>
<dbReference type="SUPFAM" id="SSF50037">
    <property type="entry name" value="C-terminal domain of transcriptional repressors"/>
    <property type="match status" value="1"/>
</dbReference>
<evidence type="ECO:0000259" key="2">
    <source>
        <dbReference type="SMART" id="SM00899"/>
    </source>
</evidence>
<dbReference type="GeneID" id="10152899"/>
<dbReference type="KEGG" id="dmu:Desmu_0211"/>
<dbReference type="Gene3D" id="2.30.30.90">
    <property type="match status" value="1"/>
</dbReference>
<dbReference type="InterPro" id="IPR053184">
    <property type="entry name" value="FeoA-like"/>
</dbReference>
<dbReference type="SMART" id="SM00899">
    <property type="entry name" value="FeoA"/>
    <property type="match status" value="1"/>
</dbReference>
<protein>
    <submittedName>
        <fullName evidence="3">FeoA family protein</fullName>
    </submittedName>
</protein>
<dbReference type="Proteomes" id="UP000001068">
    <property type="component" value="Chromosome"/>
</dbReference>
<reference evidence="4" key="1">
    <citation type="submission" date="2010-11" db="EMBL/GenBank/DDBJ databases">
        <title>The complete genome of Desulfurococcus mucosus DSM 2162.</title>
        <authorList>
            <consortium name="US DOE Joint Genome Institute (JGI-PGF)"/>
            <person name="Lucas S."/>
            <person name="Copeland A."/>
            <person name="Lapidus A."/>
            <person name="Bruce D."/>
            <person name="Goodwin L."/>
            <person name="Pitluck S."/>
            <person name="Kyrpides N."/>
            <person name="Mavromatis K."/>
            <person name="Pagani I."/>
            <person name="Ivanova N."/>
            <person name="Ovchinnikova G."/>
            <person name="Chertkov O."/>
            <person name="Held B."/>
            <person name="Brettin T."/>
            <person name="Detter J.C."/>
            <person name="Tapia R."/>
            <person name="Han C."/>
            <person name="Land M."/>
            <person name="Hauser L."/>
            <person name="Markowitz V."/>
            <person name="Cheng J.-F."/>
            <person name="Hugenholtz P."/>
            <person name="Woyke T."/>
            <person name="Wu D."/>
            <person name="Wirth R."/>
            <person name="Bilek Y."/>
            <person name="Hader T."/>
            <person name="Klenk H.-P."/>
            <person name="Eisen J.A."/>
        </authorList>
    </citation>
    <scope>NUCLEOTIDE SEQUENCE [LARGE SCALE GENOMIC DNA]</scope>
    <source>
        <strain evidence="4">ATCC 35584 / DSM 2162 / JCM 9187 / O7/1</strain>
    </source>
</reference>
<feature type="domain" description="Ferrous iron transporter FeoA-like" evidence="2">
    <location>
        <begin position="3"/>
        <end position="74"/>
    </location>
</feature>
<organism evidence="3 4">
    <name type="scientific">Desulfurococcus mucosus (strain ATCC 35584 / DSM 2162 / JCM 9187 / O7/1)</name>
    <dbReference type="NCBI Taxonomy" id="765177"/>
    <lineage>
        <taxon>Archaea</taxon>
        <taxon>Thermoproteota</taxon>
        <taxon>Thermoprotei</taxon>
        <taxon>Desulfurococcales</taxon>
        <taxon>Desulfurococcaceae</taxon>
        <taxon>Desulfurococcus</taxon>
    </lineage>
</organism>